<protein>
    <recommendedName>
        <fullName evidence="2">Chromo domain-containing protein</fullName>
    </recommendedName>
</protein>
<proteinExistence type="predicted"/>
<feature type="region of interest" description="Disordered" evidence="1">
    <location>
        <begin position="453"/>
        <end position="472"/>
    </location>
</feature>
<dbReference type="EMBL" id="KL197710">
    <property type="protein sequence ID" value="KDQ63453.1"/>
    <property type="molecule type" value="Genomic_DNA"/>
</dbReference>
<dbReference type="InParanoid" id="A0A067Q8V2"/>
<dbReference type="Pfam" id="PF00385">
    <property type="entry name" value="Chromo"/>
    <property type="match status" value="1"/>
</dbReference>
<dbReference type="Proteomes" id="UP000027265">
    <property type="component" value="Unassembled WGS sequence"/>
</dbReference>
<feature type="region of interest" description="Disordered" evidence="1">
    <location>
        <begin position="363"/>
        <end position="391"/>
    </location>
</feature>
<keyword evidence="4" id="KW-1185">Reference proteome</keyword>
<dbReference type="SMART" id="SM00298">
    <property type="entry name" value="CHROMO"/>
    <property type="match status" value="1"/>
</dbReference>
<dbReference type="HOGENOM" id="CLU_028984_0_0_1"/>
<evidence type="ECO:0000313" key="3">
    <source>
        <dbReference type="EMBL" id="KDQ63453.1"/>
    </source>
</evidence>
<feature type="region of interest" description="Disordered" evidence="1">
    <location>
        <begin position="1"/>
        <end position="51"/>
    </location>
</feature>
<accession>A0A067Q8V2</accession>
<sequence>MARKSTSNSSKSASNFSDDGSSVVVLSSPSPPLAKSATRRNSRKSSAANTPKTVTIAGRKLPVSPVLDTLFLWIAERHRILLRRVAGDPAPWTEDPIFAAHRFTNVFRVFDRTTQFILHNVINKGRSDLVESCFRVILFRFFNRIDTWELLTSSLGELTWAKFDLEEYESVLGEAVESRTALYGSAYILPAPTLGAERNFQNHLRLLSVMMEQGLPAQLKKVQHLRDAYELIRVYPSMGDFTAFQLLLDLNMTSHFNYPENEWAICGPGSQAALKKIFGTDVAGIETEAMLYLHQTQDSHFARLGIKNPPRLSSRHTELSLVDLEHSLCECEKYSRAKHPEIRGKRTTIAPFRASTKPVTMDLPSSWTKLASKKRKQYPEPPPLDDDDSDPEYYVSHIVAEHSRGSGKEYLIRWEGYGPEDDLWLKEDELREGSSRLLAEWHARKERLEEHIDEVRRGGQGVKKQRISGQAR</sequence>
<gene>
    <name evidence="3" type="ORF">JAAARDRAFT_202897</name>
</gene>
<reference evidence="4" key="1">
    <citation type="journal article" date="2014" name="Proc. Natl. Acad. Sci. U.S.A.">
        <title>Extensive sampling of basidiomycete genomes demonstrates inadequacy of the white-rot/brown-rot paradigm for wood decay fungi.</title>
        <authorList>
            <person name="Riley R."/>
            <person name="Salamov A.A."/>
            <person name="Brown D.W."/>
            <person name="Nagy L.G."/>
            <person name="Floudas D."/>
            <person name="Held B.W."/>
            <person name="Levasseur A."/>
            <person name="Lombard V."/>
            <person name="Morin E."/>
            <person name="Otillar R."/>
            <person name="Lindquist E.A."/>
            <person name="Sun H."/>
            <person name="LaButti K.M."/>
            <person name="Schmutz J."/>
            <person name="Jabbour D."/>
            <person name="Luo H."/>
            <person name="Baker S.E."/>
            <person name="Pisabarro A.G."/>
            <person name="Walton J.D."/>
            <person name="Blanchette R.A."/>
            <person name="Henrissat B."/>
            <person name="Martin F."/>
            <person name="Cullen D."/>
            <person name="Hibbett D.S."/>
            <person name="Grigoriev I.V."/>
        </authorList>
    </citation>
    <scope>NUCLEOTIDE SEQUENCE [LARGE SCALE GENOMIC DNA]</scope>
    <source>
        <strain evidence="4">MUCL 33604</strain>
    </source>
</reference>
<feature type="compositionally biased region" description="Low complexity" evidence="1">
    <location>
        <begin position="1"/>
        <end position="28"/>
    </location>
</feature>
<feature type="domain" description="Chromo" evidence="2">
    <location>
        <begin position="393"/>
        <end position="453"/>
    </location>
</feature>
<dbReference type="STRING" id="933084.A0A067Q8V2"/>
<dbReference type="InterPro" id="IPR023780">
    <property type="entry name" value="Chromo_domain"/>
</dbReference>
<name>A0A067Q8V2_9AGAM</name>
<dbReference type="Gene3D" id="2.40.50.40">
    <property type="match status" value="1"/>
</dbReference>
<dbReference type="OrthoDB" id="433924at2759"/>
<evidence type="ECO:0000259" key="2">
    <source>
        <dbReference type="PROSITE" id="PS50013"/>
    </source>
</evidence>
<evidence type="ECO:0000256" key="1">
    <source>
        <dbReference type="SAM" id="MobiDB-lite"/>
    </source>
</evidence>
<dbReference type="SUPFAM" id="SSF54160">
    <property type="entry name" value="Chromo domain-like"/>
    <property type="match status" value="1"/>
</dbReference>
<evidence type="ECO:0000313" key="4">
    <source>
        <dbReference type="Proteomes" id="UP000027265"/>
    </source>
</evidence>
<dbReference type="InterPro" id="IPR040684">
    <property type="entry name" value="HMUDK_hel"/>
</dbReference>
<dbReference type="Pfam" id="PF18723">
    <property type="entry name" value="HMUDK_hel"/>
    <property type="match status" value="1"/>
</dbReference>
<organism evidence="3 4">
    <name type="scientific">Jaapia argillacea MUCL 33604</name>
    <dbReference type="NCBI Taxonomy" id="933084"/>
    <lineage>
        <taxon>Eukaryota</taxon>
        <taxon>Fungi</taxon>
        <taxon>Dikarya</taxon>
        <taxon>Basidiomycota</taxon>
        <taxon>Agaricomycotina</taxon>
        <taxon>Agaricomycetes</taxon>
        <taxon>Agaricomycetidae</taxon>
        <taxon>Jaapiales</taxon>
        <taxon>Jaapiaceae</taxon>
        <taxon>Jaapia</taxon>
    </lineage>
</organism>
<dbReference type="InterPro" id="IPR000953">
    <property type="entry name" value="Chromo/chromo_shadow_dom"/>
</dbReference>
<dbReference type="AlphaFoldDB" id="A0A067Q8V2"/>
<dbReference type="GO" id="GO:0006338">
    <property type="term" value="P:chromatin remodeling"/>
    <property type="evidence" value="ECO:0007669"/>
    <property type="project" value="UniProtKB-ARBA"/>
</dbReference>
<dbReference type="PROSITE" id="PS50013">
    <property type="entry name" value="CHROMO_2"/>
    <property type="match status" value="1"/>
</dbReference>
<dbReference type="InterPro" id="IPR016197">
    <property type="entry name" value="Chromo-like_dom_sf"/>
</dbReference>